<gene>
    <name evidence="1" type="ORF">P3T76_011038</name>
</gene>
<reference evidence="1" key="1">
    <citation type="submission" date="2023-08" db="EMBL/GenBank/DDBJ databases">
        <title>Reference Genome Resource for the Citrus Pathogen Phytophthora citrophthora.</title>
        <authorList>
            <person name="Moller H."/>
            <person name="Coetzee B."/>
            <person name="Rose L.J."/>
            <person name="Van Niekerk J.M."/>
        </authorList>
    </citation>
    <scope>NUCLEOTIDE SEQUENCE</scope>
    <source>
        <strain evidence="1">STE-U-9442</strain>
    </source>
</reference>
<evidence type="ECO:0000313" key="2">
    <source>
        <dbReference type="Proteomes" id="UP001259832"/>
    </source>
</evidence>
<proteinExistence type="predicted"/>
<keyword evidence="2" id="KW-1185">Reference proteome</keyword>
<accession>A0AAD9G9P4</accession>
<evidence type="ECO:0000313" key="1">
    <source>
        <dbReference type="EMBL" id="KAK1934429.1"/>
    </source>
</evidence>
<dbReference type="Proteomes" id="UP001259832">
    <property type="component" value="Unassembled WGS sequence"/>
</dbReference>
<dbReference type="AlphaFoldDB" id="A0AAD9G9P4"/>
<dbReference type="EMBL" id="JASMQC010000025">
    <property type="protein sequence ID" value="KAK1934429.1"/>
    <property type="molecule type" value="Genomic_DNA"/>
</dbReference>
<sequence length="142" mass="15998">MHPMSTSLYALLVTHQYPSIIAENAVKSSTQMSWKSLQGFYMRVLVLLCIWANARDHAADRTRRFRPRTLAASKNRHLSSIVPQTSVYPSATRYRAAPSGTRRLSSMLSKHPLRKVYQLYSPVVAPQVEAQPTQSAMSAFMS</sequence>
<protein>
    <submittedName>
        <fullName evidence="1">Uncharacterized protein</fullName>
    </submittedName>
</protein>
<organism evidence="1 2">
    <name type="scientific">Phytophthora citrophthora</name>
    <dbReference type="NCBI Taxonomy" id="4793"/>
    <lineage>
        <taxon>Eukaryota</taxon>
        <taxon>Sar</taxon>
        <taxon>Stramenopiles</taxon>
        <taxon>Oomycota</taxon>
        <taxon>Peronosporomycetes</taxon>
        <taxon>Peronosporales</taxon>
        <taxon>Peronosporaceae</taxon>
        <taxon>Phytophthora</taxon>
    </lineage>
</organism>
<name>A0AAD9G9P4_9STRA</name>
<comment type="caution">
    <text evidence="1">The sequence shown here is derived from an EMBL/GenBank/DDBJ whole genome shotgun (WGS) entry which is preliminary data.</text>
</comment>